<dbReference type="InterPro" id="IPR050680">
    <property type="entry name" value="YpeA/RimI_acetyltransf"/>
</dbReference>
<dbReference type="PANTHER" id="PTHR43420">
    <property type="entry name" value="ACETYLTRANSFERASE"/>
    <property type="match status" value="1"/>
</dbReference>
<accession>A0A348AIN5</accession>
<dbReference type="InterPro" id="IPR016181">
    <property type="entry name" value="Acyl_CoA_acyltransferase"/>
</dbReference>
<protein>
    <submittedName>
        <fullName evidence="4">Acetyltransferase (GNAT) family protein</fullName>
    </submittedName>
</protein>
<dbReference type="KEGG" id="mana:MAMMFC1_01600"/>
<name>A0A348AIN5_9FIRM</name>
<keyword evidence="2" id="KW-0012">Acyltransferase</keyword>
<keyword evidence="5" id="KW-1185">Reference proteome</keyword>
<evidence type="ECO:0000256" key="2">
    <source>
        <dbReference type="ARBA" id="ARBA00023315"/>
    </source>
</evidence>
<proteinExistence type="predicted"/>
<dbReference type="AlphaFoldDB" id="A0A348AIN5"/>
<dbReference type="Proteomes" id="UP000276437">
    <property type="component" value="Chromosome"/>
</dbReference>
<dbReference type="CDD" id="cd04301">
    <property type="entry name" value="NAT_SF"/>
    <property type="match status" value="1"/>
</dbReference>
<dbReference type="PROSITE" id="PS51186">
    <property type="entry name" value="GNAT"/>
    <property type="match status" value="1"/>
</dbReference>
<evidence type="ECO:0000256" key="1">
    <source>
        <dbReference type="ARBA" id="ARBA00022679"/>
    </source>
</evidence>
<keyword evidence="1 4" id="KW-0808">Transferase</keyword>
<organism evidence="4 5">
    <name type="scientific">Methylomusa anaerophila</name>
    <dbReference type="NCBI Taxonomy" id="1930071"/>
    <lineage>
        <taxon>Bacteria</taxon>
        <taxon>Bacillati</taxon>
        <taxon>Bacillota</taxon>
        <taxon>Negativicutes</taxon>
        <taxon>Selenomonadales</taxon>
        <taxon>Sporomusaceae</taxon>
        <taxon>Methylomusa</taxon>
    </lineage>
</organism>
<reference evidence="4 5" key="1">
    <citation type="journal article" date="2018" name="Int. J. Syst. Evol. Microbiol.">
        <title>Methylomusa anaerophila gen. nov., sp. nov., an anaerobic methanol-utilizing bacterium isolated from a microbial fuel cell.</title>
        <authorList>
            <person name="Amano N."/>
            <person name="Yamamuro A."/>
            <person name="Miyahara M."/>
            <person name="Kouzuma A."/>
            <person name="Abe T."/>
            <person name="Watanabe K."/>
        </authorList>
    </citation>
    <scope>NUCLEOTIDE SEQUENCE [LARGE SCALE GENOMIC DNA]</scope>
    <source>
        <strain evidence="4 5">MMFC1</strain>
    </source>
</reference>
<evidence type="ECO:0000313" key="5">
    <source>
        <dbReference type="Proteomes" id="UP000276437"/>
    </source>
</evidence>
<dbReference type="Gene3D" id="3.40.630.30">
    <property type="match status" value="1"/>
</dbReference>
<feature type="domain" description="N-acetyltransferase" evidence="3">
    <location>
        <begin position="1"/>
        <end position="148"/>
    </location>
</feature>
<dbReference type="RefSeq" id="WP_126307961.1">
    <property type="nucleotide sequence ID" value="NZ_AP018449.1"/>
</dbReference>
<evidence type="ECO:0000313" key="4">
    <source>
        <dbReference type="EMBL" id="BBB90933.1"/>
    </source>
</evidence>
<dbReference type="EMBL" id="AP018449">
    <property type="protein sequence ID" value="BBB90933.1"/>
    <property type="molecule type" value="Genomic_DNA"/>
</dbReference>
<dbReference type="InterPro" id="IPR000182">
    <property type="entry name" value="GNAT_dom"/>
</dbReference>
<evidence type="ECO:0000259" key="3">
    <source>
        <dbReference type="PROSITE" id="PS51186"/>
    </source>
</evidence>
<sequence>MELRKANIADTQRLVALRKQQLLDEGITPVHNIDLELKNYFLTNLSNNTFISWVAIENNNIIATSGICFYQLPPSYTNPSGRIAYVTNMFTVKNYRRQGIASQLLKKVIEEAKNLNYNSVRLHASSDGKNLYTKIGFVDLYGYMTLKL</sequence>
<dbReference type="GO" id="GO:0016747">
    <property type="term" value="F:acyltransferase activity, transferring groups other than amino-acyl groups"/>
    <property type="evidence" value="ECO:0007669"/>
    <property type="project" value="InterPro"/>
</dbReference>
<dbReference type="SUPFAM" id="SSF55729">
    <property type="entry name" value="Acyl-CoA N-acyltransferases (Nat)"/>
    <property type="match status" value="1"/>
</dbReference>
<gene>
    <name evidence="4" type="ORF">MAMMFC1_01600</name>
</gene>
<dbReference type="Pfam" id="PF13508">
    <property type="entry name" value="Acetyltransf_7"/>
    <property type="match status" value="1"/>
</dbReference>
<dbReference type="OrthoDB" id="119498at2"/>